<reference evidence="4 5" key="1">
    <citation type="submission" date="2023-01" db="EMBL/GenBank/DDBJ databases">
        <title>Analysis of 21 Apiospora genomes using comparative genomics revels a genus with tremendous synthesis potential of carbohydrate active enzymes and secondary metabolites.</title>
        <authorList>
            <person name="Sorensen T."/>
        </authorList>
    </citation>
    <scope>NUCLEOTIDE SEQUENCE [LARGE SCALE GENOMIC DNA]</scope>
    <source>
        <strain evidence="4 5">CBS 24483</strain>
    </source>
</reference>
<evidence type="ECO:0000256" key="2">
    <source>
        <dbReference type="SAM" id="MobiDB-lite"/>
    </source>
</evidence>
<dbReference type="EMBL" id="JAQQWE010000008">
    <property type="protein sequence ID" value="KAK7943722.1"/>
    <property type="molecule type" value="Genomic_DNA"/>
</dbReference>
<evidence type="ECO:0000256" key="1">
    <source>
        <dbReference type="ARBA" id="ARBA00009199"/>
    </source>
</evidence>
<dbReference type="InterPro" id="IPR036928">
    <property type="entry name" value="AS_sf"/>
</dbReference>
<dbReference type="PANTHER" id="PTHR11895">
    <property type="entry name" value="TRANSAMIDASE"/>
    <property type="match status" value="1"/>
</dbReference>
<dbReference type="Pfam" id="PF01425">
    <property type="entry name" value="Amidase"/>
    <property type="match status" value="1"/>
</dbReference>
<comment type="similarity">
    <text evidence="1">Belongs to the amidase family.</text>
</comment>
<keyword evidence="5" id="KW-1185">Reference proteome</keyword>
<dbReference type="PROSITE" id="PS00571">
    <property type="entry name" value="AMIDASES"/>
    <property type="match status" value="1"/>
</dbReference>
<dbReference type="PANTHER" id="PTHR11895:SF67">
    <property type="entry name" value="AMIDASE DOMAIN-CONTAINING PROTEIN"/>
    <property type="match status" value="1"/>
</dbReference>
<dbReference type="InterPro" id="IPR023631">
    <property type="entry name" value="Amidase_dom"/>
</dbReference>
<dbReference type="Gene3D" id="3.90.1300.10">
    <property type="entry name" value="Amidase signature (AS) domain"/>
    <property type="match status" value="1"/>
</dbReference>
<dbReference type="GeneID" id="92082119"/>
<dbReference type="SUPFAM" id="SSF75304">
    <property type="entry name" value="Amidase signature (AS) enzymes"/>
    <property type="match status" value="1"/>
</dbReference>
<dbReference type="InterPro" id="IPR000120">
    <property type="entry name" value="Amidase"/>
</dbReference>
<proteinExistence type="inferred from homology"/>
<protein>
    <submittedName>
        <fullName evidence="4">Amidase</fullName>
    </submittedName>
</protein>
<name>A0ABR1Q162_9PEZI</name>
<comment type="caution">
    <text evidence="4">The sequence shown here is derived from an EMBL/GenBank/DDBJ whole genome shotgun (WGS) entry which is preliminary data.</text>
</comment>
<dbReference type="Proteomes" id="UP001391051">
    <property type="component" value="Unassembled WGS sequence"/>
</dbReference>
<dbReference type="RefSeq" id="XP_066695753.1">
    <property type="nucleotide sequence ID" value="XM_066849057.1"/>
</dbReference>
<organism evidence="4 5">
    <name type="scientific">Apiospora aurea</name>
    <dbReference type="NCBI Taxonomy" id="335848"/>
    <lineage>
        <taxon>Eukaryota</taxon>
        <taxon>Fungi</taxon>
        <taxon>Dikarya</taxon>
        <taxon>Ascomycota</taxon>
        <taxon>Pezizomycotina</taxon>
        <taxon>Sordariomycetes</taxon>
        <taxon>Xylariomycetidae</taxon>
        <taxon>Amphisphaeriales</taxon>
        <taxon>Apiosporaceae</taxon>
        <taxon>Apiospora</taxon>
    </lineage>
</organism>
<evidence type="ECO:0000313" key="5">
    <source>
        <dbReference type="Proteomes" id="UP001391051"/>
    </source>
</evidence>
<gene>
    <name evidence="4" type="ORF">PG986_012835</name>
</gene>
<feature type="domain" description="Amidase" evidence="3">
    <location>
        <begin position="141"/>
        <end position="311"/>
    </location>
</feature>
<evidence type="ECO:0000259" key="3">
    <source>
        <dbReference type="Pfam" id="PF01425"/>
    </source>
</evidence>
<dbReference type="InterPro" id="IPR020556">
    <property type="entry name" value="Amidase_CS"/>
</dbReference>
<sequence length="486" mass="52598">MASSTKEFDYGESYPRPIQGVERVSFLRRSVWHNAGFGSLRRIRTHIVAVEPRFVPTVYPHDVPGLPSRPEETAAADPASTGSSDATNEEDCTLDPILTHCSVAQFRKAYLTGKLTPLAVVKALLPLIRRDISPPGIHSTAWIDVKVDLALQAAEASTLRYRNKRSLGPLDGVPAAVKDQYDVEGYVTTLGSAHDFTRREGDETYTSSCVQKLQDAGAIIVGKLNMHEFAADTSGINTTYGTPRNPYNKAYYTGGSSSGSAYAVAVGLVPITLGTDGGGSIRIPASFCSVYGLKPSHGRLSYLPGVNQNSTCERAASRIGVPACPELARHALASVRRPGCHRHRDHHHPYAQGLGVPEAWFDRAEPAVQDLCRSMIGWLVKNKGYAVVPIEIRFLVEGETAHALTVLSHTATALPEATRASPAVRIMLALGRETGAGDYILAQKLRQVLMQHLAWLWRERHPGMLIVTPTTAGAGWPIRDPGGEMG</sequence>
<feature type="region of interest" description="Disordered" evidence="2">
    <location>
        <begin position="61"/>
        <end position="89"/>
    </location>
</feature>
<accession>A0ABR1Q162</accession>
<evidence type="ECO:0000313" key="4">
    <source>
        <dbReference type="EMBL" id="KAK7943722.1"/>
    </source>
</evidence>